<evidence type="ECO:0000256" key="8">
    <source>
        <dbReference type="ARBA" id="ARBA00022889"/>
    </source>
</evidence>
<keyword evidence="10 13" id="KW-0472">Membrane</keyword>
<dbReference type="InterPro" id="IPR013164">
    <property type="entry name" value="Cadherin_N"/>
</dbReference>
<feature type="transmembrane region" description="Helical" evidence="13">
    <location>
        <begin position="693"/>
        <end position="716"/>
    </location>
</feature>
<feature type="domain" description="Cadherin" evidence="15">
    <location>
        <begin position="29"/>
        <end position="134"/>
    </location>
</feature>
<dbReference type="PANTHER" id="PTHR24028">
    <property type="entry name" value="CADHERIN-87A"/>
    <property type="match status" value="1"/>
</dbReference>
<keyword evidence="11" id="KW-0325">Glycoprotein</keyword>
<reference evidence="16 17" key="1">
    <citation type="submission" date="2020-06" db="EMBL/GenBank/DDBJ databases">
        <authorList>
            <consortium name="Wellcome Sanger Institute Data Sharing"/>
        </authorList>
    </citation>
    <scope>NUCLEOTIDE SEQUENCE [LARGE SCALE GENOMIC DNA]</scope>
</reference>
<evidence type="ECO:0000256" key="7">
    <source>
        <dbReference type="ARBA" id="ARBA00022837"/>
    </source>
</evidence>
<evidence type="ECO:0000313" key="16">
    <source>
        <dbReference type="Ensembl" id="ENSDCDP00010044948.1"/>
    </source>
</evidence>
<evidence type="ECO:0000256" key="5">
    <source>
        <dbReference type="ARBA" id="ARBA00022729"/>
    </source>
</evidence>
<comment type="subcellular location">
    <subcellularLocation>
        <location evidence="2">Cell membrane</location>
        <topology evidence="2">Single-pass type I membrane protein</topology>
    </subcellularLocation>
</comment>
<keyword evidence="5 14" id="KW-0732">Signal</keyword>
<evidence type="ECO:0000256" key="2">
    <source>
        <dbReference type="ARBA" id="ARBA00004251"/>
    </source>
</evidence>
<keyword evidence="9 13" id="KW-1133">Transmembrane helix</keyword>
<dbReference type="FunFam" id="2.60.40.60:FF:000001">
    <property type="entry name" value="Protocadherin alpha 2"/>
    <property type="match status" value="1"/>
</dbReference>
<dbReference type="PANTHER" id="PTHR24028:SF288">
    <property type="entry name" value="PROTOCADHERIN ALPHA-C2-LIKE-RELATED"/>
    <property type="match status" value="1"/>
</dbReference>
<name>A0AAY4DHN7_9TELE</name>
<feature type="domain" description="Cadherin" evidence="15">
    <location>
        <begin position="352"/>
        <end position="456"/>
    </location>
</feature>
<keyword evidence="8" id="KW-0130">Cell adhesion</keyword>
<evidence type="ECO:0000256" key="11">
    <source>
        <dbReference type="ARBA" id="ARBA00023180"/>
    </source>
</evidence>
<dbReference type="Gene3D" id="2.60.40.60">
    <property type="entry name" value="Cadherins"/>
    <property type="match status" value="6"/>
</dbReference>
<keyword evidence="6" id="KW-0677">Repeat</keyword>
<dbReference type="GO" id="GO:0005886">
    <property type="term" value="C:plasma membrane"/>
    <property type="evidence" value="ECO:0007669"/>
    <property type="project" value="UniProtKB-SubCell"/>
</dbReference>
<keyword evidence="7 12" id="KW-0106">Calcium</keyword>
<dbReference type="FunFam" id="2.60.40.60:FF:000006">
    <property type="entry name" value="Protocadherin alpha 2"/>
    <property type="match status" value="1"/>
</dbReference>
<dbReference type="SMART" id="SM00112">
    <property type="entry name" value="CA"/>
    <property type="match status" value="6"/>
</dbReference>
<dbReference type="Pfam" id="PF16492">
    <property type="entry name" value="Cadherin_C_2"/>
    <property type="match status" value="1"/>
</dbReference>
<dbReference type="GO" id="GO:0005509">
    <property type="term" value="F:calcium ion binding"/>
    <property type="evidence" value="ECO:0007669"/>
    <property type="project" value="UniProtKB-UniRule"/>
</dbReference>
<dbReference type="InterPro" id="IPR032455">
    <property type="entry name" value="Cadherin_C"/>
</dbReference>
<dbReference type="Pfam" id="PF00028">
    <property type="entry name" value="Cadherin"/>
    <property type="match status" value="5"/>
</dbReference>
<evidence type="ECO:0000256" key="6">
    <source>
        <dbReference type="ARBA" id="ARBA00022737"/>
    </source>
</evidence>
<keyword evidence="3" id="KW-1003">Cell membrane</keyword>
<dbReference type="InterPro" id="IPR002126">
    <property type="entry name" value="Cadherin-like_dom"/>
</dbReference>
<dbReference type="FunFam" id="2.60.40.60:FF:000004">
    <property type="entry name" value="Protocadherin 1 gamma 2"/>
    <property type="match status" value="1"/>
</dbReference>
<dbReference type="Ensembl" id="ENSDCDT00010055079.1">
    <property type="protein sequence ID" value="ENSDCDP00010044948.1"/>
    <property type="gene ID" value="ENSDCDG00010027744.1"/>
</dbReference>
<evidence type="ECO:0000256" key="1">
    <source>
        <dbReference type="ARBA" id="ARBA00003436"/>
    </source>
</evidence>
<dbReference type="InterPro" id="IPR015919">
    <property type="entry name" value="Cadherin-like_sf"/>
</dbReference>
<dbReference type="SUPFAM" id="SSF49313">
    <property type="entry name" value="Cadherin-like"/>
    <property type="match status" value="6"/>
</dbReference>
<feature type="chain" id="PRO_5044196245" description="Cadherin domain-containing protein" evidence="14">
    <location>
        <begin position="25"/>
        <end position="804"/>
    </location>
</feature>
<dbReference type="PRINTS" id="PR00205">
    <property type="entry name" value="CADHERIN"/>
</dbReference>
<proteinExistence type="predicted"/>
<evidence type="ECO:0000256" key="14">
    <source>
        <dbReference type="SAM" id="SignalP"/>
    </source>
</evidence>
<dbReference type="GeneTree" id="ENSGT00940000164725"/>
<organism evidence="16 17">
    <name type="scientific">Denticeps clupeoides</name>
    <name type="common">denticle herring</name>
    <dbReference type="NCBI Taxonomy" id="299321"/>
    <lineage>
        <taxon>Eukaryota</taxon>
        <taxon>Metazoa</taxon>
        <taxon>Chordata</taxon>
        <taxon>Craniata</taxon>
        <taxon>Vertebrata</taxon>
        <taxon>Euteleostomi</taxon>
        <taxon>Actinopterygii</taxon>
        <taxon>Neopterygii</taxon>
        <taxon>Teleostei</taxon>
        <taxon>Clupei</taxon>
        <taxon>Clupeiformes</taxon>
        <taxon>Denticipitoidei</taxon>
        <taxon>Denticipitidae</taxon>
        <taxon>Denticeps</taxon>
    </lineage>
</organism>
<evidence type="ECO:0000256" key="13">
    <source>
        <dbReference type="SAM" id="Phobius"/>
    </source>
</evidence>
<dbReference type="Proteomes" id="UP000694580">
    <property type="component" value="Chromosome 18"/>
</dbReference>
<dbReference type="AlphaFoldDB" id="A0AAY4DHN7"/>
<evidence type="ECO:0000256" key="9">
    <source>
        <dbReference type="ARBA" id="ARBA00022989"/>
    </source>
</evidence>
<keyword evidence="17" id="KW-1185">Reference proteome</keyword>
<evidence type="ECO:0000256" key="12">
    <source>
        <dbReference type="PROSITE-ProRule" id="PRU00043"/>
    </source>
</evidence>
<reference evidence="16" key="3">
    <citation type="submission" date="2025-09" db="UniProtKB">
        <authorList>
            <consortium name="Ensembl"/>
        </authorList>
    </citation>
    <scope>IDENTIFICATION</scope>
</reference>
<evidence type="ECO:0000313" key="17">
    <source>
        <dbReference type="Proteomes" id="UP000694580"/>
    </source>
</evidence>
<dbReference type="PROSITE" id="PS50268">
    <property type="entry name" value="CADHERIN_2"/>
    <property type="match status" value="6"/>
</dbReference>
<dbReference type="InterPro" id="IPR020894">
    <property type="entry name" value="Cadherin_CS"/>
</dbReference>
<accession>A0AAY4DHN7</accession>
<feature type="domain" description="Cadherin" evidence="15">
    <location>
        <begin position="244"/>
        <end position="351"/>
    </location>
</feature>
<comment type="function">
    <text evidence="1">Potential calcium-dependent cell-adhesion protein. May be involved in the establishment and maintenance of specific neuronal connections in the brain.</text>
</comment>
<feature type="domain" description="Cadherin" evidence="15">
    <location>
        <begin position="457"/>
        <end position="566"/>
    </location>
</feature>
<dbReference type="FunFam" id="2.60.40.60:FF:000018">
    <property type="entry name" value="Protocadherin gamma c3"/>
    <property type="match status" value="1"/>
</dbReference>
<feature type="domain" description="Cadherin" evidence="15">
    <location>
        <begin position="135"/>
        <end position="243"/>
    </location>
</feature>
<dbReference type="GO" id="GO:0009653">
    <property type="term" value="P:anatomical structure morphogenesis"/>
    <property type="evidence" value="ECO:0007669"/>
    <property type="project" value="UniProtKB-ARBA"/>
</dbReference>
<keyword evidence="4 13" id="KW-0812">Transmembrane</keyword>
<sequence length="804" mass="89756">MNDRRARYVSVLFLLSSVLNSACAVTHYSIPEEMKVGSVVANLATDLGLDVKSLTLRKMRLDVLSSKKYLEVNKETGELYILERIDRETLCPSRVQLTTVSNCFLKLDVTIEQPIRMFNIEVEIIDINDNAPQFRRDTMHLDISESTPAGERFSLNNAVDPDFGANSIKTYHLSESDHFTIEIQTGRDGSKFADLILRKQLDREKQASHHLVLTAEDGGVPVRSGTANIIVRVLDTNDNAPRFEKDNFKINVTENSPIGSLVVKLNATDSDEGSNADIEYSFSLYTSEKTQQAFTLNPSNGEIRIKETINYEDFRIYDMEIIAKDKGANPLSSQCKLTVLVSDMNDNHPEISVKSFQSPLKENVAVDTLIAVVSVTDKDSGDNGEVDISISDNLPFRLQKTSDNYYELLVAKPLDREKVPEYEITFTVTDRGSPPLSDNETVTLELLDVNDNVPQFTRNFYTIPLTENNAPGASLGSLTAVDPDLHENQYLVYFIIEREIMNTSMSMLFSINPENGNLYALKTFDYEMEKEFLFHIEARDSGVPPLSSNATVHIIIMDQNDNSPTIVSPWRAHGSVVEEKIPRSTDKGSLVSKVIAIDKDSLQNSRITYQFLQNTDATLFSLDQYNGEIRTTRMFSYRDARHQRLVVIAKDNGDPALSATVTIKLSTVETALKSYSDLIEEPLEYDIFSDLNLYLVIGLGSVSFLLLITILVTIVLKCQKPKPSKGAPPCRNSVISERNSTIADSTLVSNDAYWYSLFLAETRKGKLVVRQPVPKGARYVVSSIPRSTGVTDTSDSAASTLQVN</sequence>
<dbReference type="PROSITE" id="PS00232">
    <property type="entry name" value="CADHERIN_1"/>
    <property type="match status" value="3"/>
</dbReference>
<dbReference type="InterPro" id="IPR050174">
    <property type="entry name" value="Protocadherin/Cadherin-CA"/>
</dbReference>
<dbReference type="FunFam" id="2.60.40.60:FF:000002">
    <property type="entry name" value="Protocadherin alpha 2"/>
    <property type="match status" value="1"/>
</dbReference>
<reference evidence="16" key="2">
    <citation type="submission" date="2025-08" db="UniProtKB">
        <authorList>
            <consortium name="Ensembl"/>
        </authorList>
    </citation>
    <scope>IDENTIFICATION</scope>
</reference>
<evidence type="ECO:0000256" key="3">
    <source>
        <dbReference type="ARBA" id="ARBA00022475"/>
    </source>
</evidence>
<dbReference type="Pfam" id="PF08266">
    <property type="entry name" value="Cadherin_2"/>
    <property type="match status" value="1"/>
</dbReference>
<evidence type="ECO:0000259" key="15">
    <source>
        <dbReference type="PROSITE" id="PS50268"/>
    </source>
</evidence>
<feature type="signal peptide" evidence="14">
    <location>
        <begin position="1"/>
        <end position="24"/>
    </location>
</feature>
<dbReference type="GO" id="GO:0007156">
    <property type="term" value="P:homophilic cell adhesion via plasma membrane adhesion molecules"/>
    <property type="evidence" value="ECO:0007669"/>
    <property type="project" value="InterPro"/>
</dbReference>
<feature type="domain" description="Cadherin" evidence="15">
    <location>
        <begin position="581"/>
        <end position="684"/>
    </location>
</feature>
<evidence type="ECO:0000256" key="10">
    <source>
        <dbReference type="ARBA" id="ARBA00023136"/>
    </source>
</evidence>
<protein>
    <recommendedName>
        <fullName evidence="15">Cadherin domain-containing protein</fullName>
    </recommendedName>
</protein>
<evidence type="ECO:0000256" key="4">
    <source>
        <dbReference type="ARBA" id="ARBA00022692"/>
    </source>
</evidence>
<dbReference type="CDD" id="cd11304">
    <property type="entry name" value="Cadherin_repeat"/>
    <property type="match status" value="6"/>
</dbReference>
<dbReference type="FunFam" id="2.60.40.60:FF:000129">
    <property type="entry name" value="protocadherin alpha-C2 isoform X1"/>
    <property type="match status" value="1"/>
</dbReference>